<keyword evidence="2" id="KW-1185">Reference proteome</keyword>
<dbReference type="SUPFAM" id="SSF56784">
    <property type="entry name" value="HAD-like"/>
    <property type="match status" value="1"/>
</dbReference>
<reference evidence="1" key="1">
    <citation type="journal article" date="2021" name="Open Biol.">
        <title>Shared evolutionary footprints suggest mitochondrial oxidative damage underlies multiple complex I losses in fungi.</title>
        <authorList>
            <person name="Schikora-Tamarit M.A."/>
            <person name="Marcet-Houben M."/>
            <person name="Nosek J."/>
            <person name="Gabaldon T."/>
        </authorList>
    </citation>
    <scope>NUCLEOTIDE SEQUENCE</scope>
    <source>
        <strain evidence="1">CBS6341</strain>
    </source>
</reference>
<dbReference type="InterPro" id="IPR006439">
    <property type="entry name" value="HAD-SF_hydro_IA"/>
</dbReference>
<dbReference type="Gene3D" id="1.10.150.240">
    <property type="entry name" value="Putative phosphatase, domain 2"/>
    <property type="match status" value="1"/>
</dbReference>
<dbReference type="SFLD" id="SFLDS00003">
    <property type="entry name" value="Haloacid_Dehalogenase"/>
    <property type="match status" value="1"/>
</dbReference>
<organism evidence="1 2">
    <name type="scientific">Wickerhamomyces mucosus</name>
    <dbReference type="NCBI Taxonomy" id="1378264"/>
    <lineage>
        <taxon>Eukaryota</taxon>
        <taxon>Fungi</taxon>
        <taxon>Dikarya</taxon>
        <taxon>Ascomycota</taxon>
        <taxon>Saccharomycotina</taxon>
        <taxon>Saccharomycetes</taxon>
        <taxon>Phaffomycetales</taxon>
        <taxon>Wickerhamomycetaceae</taxon>
        <taxon>Wickerhamomyces</taxon>
    </lineage>
</organism>
<dbReference type="InterPro" id="IPR036412">
    <property type="entry name" value="HAD-like_sf"/>
</dbReference>
<dbReference type="EMBL" id="JAEUBF010001330">
    <property type="protein sequence ID" value="KAH3669538.1"/>
    <property type="molecule type" value="Genomic_DNA"/>
</dbReference>
<evidence type="ECO:0000313" key="2">
    <source>
        <dbReference type="Proteomes" id="UP000769528"/>
    </source>
</evidence>
<dbReference type="Gene3D" id="3.40.50.1000">
    <property type="entry name" value="HAD superfamily/HAD-like"/>
    <property type="match status" value="1"/>
</dbReference>
<sequence>MTISKKPIILNLSAALFDVDGTIVDSTGPIGDFWRAFAKDKPYFDPEYVIDISHGWRTFDVIAKFAPDFAKPDYVTQLEGSVPDLYGSTAKEIPGSIKLVSDLLKLEREYSLNNQRIAIATSGTYLMATKWFKILGLEVPKVFITAESVQKGKPDPEPYLLGRSSLGYEKKGTVVVFEDAQAGIEAGLAADCLVIGIASTYNKDEVKSFGADIVVPSLEGIHVDGYDKESDTFRLVINDYSFANERVFQLQT</sequence>
<dbReference type="GO" id="GO:0006114">
    <property type="term" value="P:glycerol biosynthetic process"/>
    <property type="evidence" value="ECO:0007669"/>
    <property type="project" value="TreeGrafter"/>
</dbReference>
<dbReference type="AlphaFoldDB" id="A0A9P8PC52"/>
<dbReference type="CDD" id="cd07527">
    <property type="entry name" value="HAD_ScGPP-like"/>
    <property type="match status" value="1"/>
</dbReference>
<dbReference type="PANTHER" id="PTHR43481">
    <property type="entry name" value="FRUCTOSE-1-PHOSPHATE PHOSPHATASE"/>
    <property type="match status" value="1"/>
</dbReference>
<reference evidence="1" key="2">
    <citation type="submission" date="2021-01" db="EMBL/GenBank/DDBJ databases">
        <authorList>
            <person name="Schikora-Tamarit M.A."/>
        </authorList>
    </citation>
    <scope>NUCLEOTIDE SEQUENCE</scope>
    <source>
        <strain evidence="1">CBS6341</strain>
    </source>
</reference>
<dbReference type="PANTHER" id="PTHR43481:SF4">
    <property type="entry name" value="GLYCEROL-1-PHOSPHATE PHOSPHOHYDROLASE 1-RELATED"/>
    <property type="match status" value="1"/>
</dbReference>
<protein>
    <submittedName>
        <fullName evidence="1">Uncharacterized protein</fullName>
    </submittedName>
</protein>
<dbReference type="Proteomes" id="UP000769528">
    <property type="component" value="Unassembled WGS sequence"/>
</dbReference>
<dbReference type="InterPro" id="IPR051806">
    <property type="entry name" value="HAD-like_SPP"/>
</dbReference>
<dbReference type="SFLD" id="SFLDG01129">
    <property type="entry name" value="C1.5:_HAD__Beta-PGM__Phosphata"/>
    <property type="match status" value="1"/>
</dbReference>
<comment type="caution">
    <text evidence="1">The sequence shown here is derived from an EMBL/GenBank/DDBJ whole genome shotgun (WGS) entry which is preliminary data.</text>
</comment>
<dbReference type="InterPro" id="IPR023214">
    <property type="entry name" value="HAD_sf"/>
</dbReference>
<dbReference type="GO" id="GO:0000121">
    <property type="term" value="F:sn-glycerol 1-phosphatase activity"/>
    <property type="evidence" value="ECO:0007669"/>
    <property type="project" value="TreeGrafter"/>
</dbReference>
<dbReference type="OrthoDB" id="40579at2759"/>
<dbReference type="NCBIfam" id="TIGR01509">
    <property type="entry name" value="HAD-SF-IA-v3"/>
    <property type="match status" value="1"/>
</dbReference>
<gene>
    <name evidence="1" type="ORF">WICMUC_004960</name>
</gene>
<proteinExistence type="predicted"/>
<dbReference type="InterPro" id="IPR023198">
    <property type="entry name" value="PGP-like_dom2"/>
</dbReference>
<evidence type="ECO:0000313" key="1">
    <source>
        <dbReference type="EMBL" id="KAH3669538.1"/>
    </source>
</evidence>
<dbReference type="Pfam" id="PF00702">
    <property type="entry name" value="Hydrolase"/>
    <property type="match status" value="1"/>
</dbReference>
<name>A0A9P8PC52_9ASCO</name>
<dbReference type="GO" id="GO:0006970">
    <property type="term" value="P:response to osmotic stress"/>
    <property type="evidence" value="ECO:0007669"/>
    <property type="project" value="TreeGrafter"/>
</dbReference>
<accession>A0A9P8PC52</accession>